<protein>
    <submittedName>
        <fullName evidence="8">Enkurin, TRPC channel interacting protein</fullName>
    </submittedName>
</protein>
<dbReference type="OMA" id="HRVIYIA"/>
<accession>A0A3Q3B7X7</accession>
<dbReference type="RefSeq" id="XP_017261944.1">
    <property type="nucleotide sequence ID" value="XM_017406455.3"/>
</dbReference>
<evidence type="ECO:0000256" key="1">
    <source>
        <dbReference type="ARBA" id="ARBA00004138"/>
    </source>
</evidence>
<feature type="region of interest" description="Disordered" evidence="6">
    <location>
        <begin position="39"/>
        <end position="71"/>
    </location>
</feature>
<comment type="subcellular location">
    <subcellularLocation>
        <location evidence="1">Cell projection</location>
        <location evidence="1">Cilium</location>
    </subcellularLocation>
    <subcellularLocation>
        <location evidence="2">Cytoplasm</location>
        <location evidence="2">Cytoskeleton</location>
    </subcellularLocation>
</comment>
<reference evidence="8" key="2">
    <citation type="submission" date="2025-09" db="UniProtKB">
        <authorList>
            <consortium name="Ensembl"/>
        </authorList>
    </citation>
    <scope>IDENTIFICATION</scope>
</reference>
<dbReference type="PANTHER" id="PTHR21490:SF0">
    <property type="entry name" value="ENKURIN"/>
    <property type="match status" value="1"/>
</dbReference>
<dbReference type="Ensembl" id="ENSKMAT00000026057.1">
    <property type="protein sequence ID" value="ENSKMAP00000025733.1"/>
    <property type="gene ID" value="ENSKMAG00000019080.1"/>
</dbReference>
<dbReference type="GeneID" id="108230362"/>
<dbReference type="InterPro" id="IPR027012">
    <property type="entry name" value="Enkurin_dom"/>
</dbReference>
<reference evidence="8" key="1">
    <citation type="submission" date="2025-08" db="UniProtKB">
        <authorList>
            <consortium name="Ensembl"/>
        </authorList>
    </citation>
    <scope>IDENTIFICATION</scope>
</reference>
<dbReference type="GO" id="GO:0005879">
    <property type="term" value="C:axonemal microtubule"/>
    <property type="evidence" value="ECO:0007669"/>
    <property type="project" value="TreeGrafter"/>
</dbReference>
<dbReference type="PANTHER" id="PTHR21490">
    <property type="entry name" value="ENKURIN-RELATED"/>
    <property type="match status" value="1"/>
</dbReference>
<sequence>MSELFYPQQSVYDHLIPNEDEVKKPPRYVSKFRQAVILENKSNRDSKRTMGPAKVDAPSPDKYLKKHSKEPKLSEKTECLKDTCSTCACTVRKPPIPARTDVPLMGIHTKRDFLKTTEVVPMKPKPTSVVNNVGDKQLLENSGLVPKYILKKDYGEVPAYIQQRRKVEQRAQEEYERFVGEQKEQVAMQRLSDKERQAVMQGLKKKWDEVNGVYQKLPLIIDTLSKKTHKIQLEEELSQLEKDIRLFERFTTIYISKN</sequence>
<organism evidence="8 9">
    <name type="scientific">Kryptolebias marmoratus</name>
    <name type="common">Mangrove killifish</name>
    <name type="synonym">Rivulus marmoratus</name>
    <dbReference type="NCBI Taxonomy" id="37003"/>
    <lineage>
        <taxon>Eukaryota</taxon>
        <taxon>Metazoa</taxon>
        <taxon>Chordata</taxon>
        <taxon>Craniata</taxon>
        <taxon>Vertebrata</taxon>
        <taxon>Euteleostomi</taxon>
        <taxon>Actinopterygii</taxon>
        <taxon>Neopterygii</taxon>
        <taxon>Teleostei</taxon>
        <taxon>Neoteleostei</taxon>
        <taxon>Acanthomorphata</taxon>
        <taxon>Ovalentaria</taxon>
        <taxon>Atherinomorphae</taxon>
        <taxon>Cyprinodontiformes</taxon>
        <taxon>Rivulidae</taxon>
        <taxon>Kryptolebias</taxon>
    </lineage>
</organism>
<proteinExistence type="predicted"/>
<dbReference type="GO" id="GO:0005516">
    <property type="term" value="F:calmodulin binding"/>
    <property type="evidence" value="ECO:0007669"/>
    <property type="project" value="TreeGrafter"/>
</dbReference>
<dbReference type="Pfam" id="PF13864">
    <property type="entry name" value="Enkurin"/>
    <property type="match status" value="1"/>
</dbReference>
<keyword evidence="4" id="KW-0206">Cytoskeleton</keyword>
<evidence type="ECO:0000256" key="3">
    <source>
        <dbReference type="ARBA" id="ARBA00022490"/>
    </source>
</evidence>
<dbReference type="STRING" id="37003.ENSKMAP00000025733"/>
<dbReference type="InterPro" id="IPR052102">
    <property type="entry name" value="Enkurin_domain-protein"/>
</dbReference>
<evidence type="ECO:0000256" key="5">
    <source>
        <dbReference type="ARBA" id="ARBA00023273"/>
    </source>
</evidence>
<feature type="domain" description="Enkurin" evidence="7">
    <location>
        <begin position="163"/>
        <end position="255"/>
    </location>
</feature>
<keyword evidence="9" id="KW-1185">Reference proteome</keyword>
<dbReference type="CTD" id="219670"/>
<dbReference type="PROSITE" id="PS51665">
    <property type="entry name" value="ENKURIN"/>
    <property type="match status" value="1"/>
</dbReference>
<dbReference type="KEGG" id="kmr:108230362"/>
<evidence type="ECO:0000256" key="2">
    <source>
        <dbReference type="ARBA" id="ARBA00004245"/>
    </source>
</evidence>
<evidence type="ECO:0000313" key="8">
    <source>
        <dbReference type="Ensembl" id="ENSKMAP00000025733.1"/>
    </source>
</evidence>
<evidence type="ECO:0000256" key="6">
    <source>
        <dbReference type="SAM" id="MobiDB-lite"/>
    </source>
</evidence>
<evidence type="ECO:0000313" key="9">
    <source>
        <dbReference type="Proteomes" id="UP000264800"/>
    </source>
</evidence>
<dbReference type="GeneTree" id="ENSGT00940000153866"/>
<dbReference type="GO" id="GO:0001669">
    <property type="term" value="C:acrosomal vesicle"/>
    <property type="evidence" value="ECO:0007669"/>
    <property type="project" value="TreeGrafter"/>
</dbReference>
<keyword evidence="5" id="KW-0966">Cell projection</keyword>
<keyword evidence="3" id="KW-0963">Cytoplasm</keyword>
<name>A0A3Q3B7X7_KRYMA</name>
<evidence type="ECO:0000259" key="7">
    <source>
        <dbReference type="PROSITE" id="PS51665"/>
    </source>
</evidence>
<dbReference type="Proteomes" id="UP000264800">
    <property type="component" value="Unplaced"/>
</dbReference>
<dbReference type="AlphaFoldDB" id="A0A3Q3B7X7"/>
<evidence type="ECO:0000256" key="4">
    <source>
        <dbReference type="ARBA" id="ARBA00023212"/>
    </source>
</evidence>
<dbReference type="OrthoDB" id="2123594at2759"/>